<evidence type="ECO:0000313" key="2">
    <source>
        <dbReference type="EMBL" id="GII93914.1"/>
    </source>
</evidence>
<proteinExistence type="predicted"/>
<keyword evidence="1" id="KW-1133">Transmembrane helix</keyword>
<comment type="caution">
    <text evidence="2">The sequence shown here is derived from an EMBL/GenBank/DDBJ whole genome shotgun (WGS) entry which is preliminary data.</text>
</comment>
<accession>A0A919RK91</accession>
<gene>
    <name evidence="2" type="ORF">Ssi02_41450</name>
</gene>
<organism evidence="2 3">
    <name type="scientific">Sinosporangium siamense</name>
    <dbReference type="NCBI Taxonomy" id="1367973"/>
    <lineage>
        <taxon>Bacteria</taxon>
        <taxon>Bacillati</taxon>
        <taxon>Actinomycetota</taxon>
        <taxon>Actinomycetes</taxon>
        <taxon>Streptosporangiales</taxon>
        <taxon>Streptosporangiaceae</taxon>
        <taxon>Sinosporangium</taxon>
    </lineage>
</organism>
<keyword evidence="1" id="KW-0812">Transmembrane</keyword>
<dbReference type="AlphaFoldDB" id="A0A919RK91"/>
<name>A0A919RK91_9ACTN</name>
<keyword evidence="1" id="KW-0472">Membrane</keyword>
<protein>
    <submittedName>
        <fullName evidence="2">Uncharacterized protein</fullName>
    </submittedName>
</protein>
<dbReference type="Proteomes" id="UP000606172">
    <property type="component" value="Unassembled WGS sequence"/>
</dbReference>
<sequence>MLALVAAVLFLLALIFDLANVAVGSVLTVSTLTTAGLLFAALHLAGVGSTWSVKR</sequence>
<reference evidence="2" key="1">
    <citation type="submission" date="2021-01" db="EMBL/GenBank/DDBJ databases">
        <title>Whole genome shotgun sequence of Sinosporangium siamense NBRC 109515.</title>
        <authorList>
            <person name="Komaki H."/>
            <person name="Tamura T."/>
        </authorList>
    </citation>
    <scope>NUCLEOTIDE SEQUENCE</scope>
    <source>
        <strain evidence="2">NBRC 109515</strain>
    </source>
</reference>
<evidence type="ECO:0000256" key="1">
    <source>
        <dbReference type="SAM" id="Phobius"/>
    </source>
</evidence>
<dbReference type="RefSeq" id="WP_204027634.1">
    <property type="nucleotide sequence ID" value="NZ_BOOW01000027.1"/>
</dbReference>
<keyword evidence="3" id="KW-1185">Reference proteome</keyword>
<dbReference type="EMBL" id="BOOW01000027">
    <property type="protein sequence ID" value="GII93914.1"/>
    <property type="molecule type" value="Genomic_DNA"/>
</dbReference>
<feature type="transmembrane region" description="Helical" evidence="1">
    <location>
        <begin position="34"/>
        <end position="53"/>
    </location>
</feature>
<evidence type="ECO:0000313" key="3">
    <source>
        <dbReference type="Proteomes" id="UP000606172"/>
    </source>
</evidence>